<dbReference type="EMBL" id="SLXV01000004">
    <property type="protein sequence ID" value="TCP70024.1"/>
    <property type="molecule type" value="Genomic_DNA"/>
</dbReference>
<organism evidence="2 3">
    <name type="scientific">Baia soyae</name>
    <dbReference type="NCBI Taxonomy" id="1544746"/>
    <lineage>
        <taxon>Bacteria</taxon>
        <taxon>Bacillati</taxon>
        <taxon>Bacillota</taxon>
        <taxon>Bacilli</taxon>
        <taxon>Bacillales</taxon>
        <taxon>Thermoactinomycetaceae</taxon>
        <taxon>Baia</taxon>
    </lineage>
</organism>
<gene>
    <name evidence="2" type="ORF">EDD57_1043</name>
</gene>
<name>A0A4R2S2L3_9BACL</name>
<dbReference type="RefSeq" id="WP_207896787.1">
    <property type="nucleotide sequence ID" value="NZ_SLXV01000004.1"/>
</dbReference>
<keyword evidence="3" id="KW-1185">Reference proteome</keyword>
<feature type="region of interest" description="Disordered" evidence="1">
    <location>
        <begin position="355"/>
        <end position="376"/>
    </location>
</feature>
<proteinExistence type="predicted"/>
<dbReference type="InterPro" id="IPR058094">
    <property type="entry name" value="Ig-like_OmpL47-like"/>
</dbReference>
<dbReference type="InterPro" id="IPR029062">
    <property type="entry name" value="Class_I_gatase-like"/>
</dbReference>
<dbReference type="Gene3D" id="3.40.50.880">
    <property type="match status" value="1"/>
</dbReference>
<protein>
    <submittedName>
        <fullName evidence="2">Uncharacterized protein</fullName>
    </submittedName>
</protein>
<dbReference type="InterPro" id="IPR039975">
    <property type="entry name" value="IFT52"/>
</dbReference>
<dbReference type="SUPFAM" id="SSF52317">
    <property type="entry name" value="Class I glutamine amidotransferase-like"/>
    <property type="match status" value="1"/>
</dbReference>
<evidence type="ECO:0000313" key="3">
    <source>
        <dbReference type="Proteomes" id="UP000294746"/>
    </source>
</evidence>
<dbReference type="PANTHER" id="PTHR12969:SF7">
    <property type="entry name" value="INTRAFLAGELLAR TRANSPORT PROTEIN 52 HOMOLOG"/>
    <property type="match status" value="1"/>
</dbReference>
<evidence type="ECO:0000256" key="1">
    <source>
        <dbReference type="SAM" id="MobiDB-lite"/>
    </source>
</evidence>
<sequence>MLSLLRKSSKLVLSFAIVTVSVPLYFWNETSVYAEGPTDPAPFINPKVVNGNAGKKVLFDNTHGQTAGAADWVMDGGFSDFANGLANDGFYVKELRKKTPITLNDLKGYDVLVIGEANIPYKQTEQAAMKQYVEQGGSIFFIGDHYNADRNKNRWDGSEVMNGYRRGAYGNPTKGMSDEEKNSEAMKDVTSTDWLNEQFGIRFRYNAIGDVTANHVVAPEQSFGITSGVSNVAMHAGSTLMITDPKKAKGLVYLPTTNVKWAPAVDQGVYMGGGVAEGPYMAVAKKGQGKAAFIGDSSPVEDITPKYLREETGKKKTTYDGFKEQDDAKLLVNTVNWLAKKEKYTSFDQVEGLQLDQPTPTLPMEEPAASTEPQAEPWAAPEAGYKWWDPSTFKPGSYGSSEAAPVQPVYTLTHQSVLPDGEEFGLRVTVDHLTPGQTLSGLDLGIYQAGGSQVAMLKKVDGTWPDSYGYSAPFDIKADATGKAKIDLTMKIKPATTGSATLRLRLDKAAVTSKTVTINRVPVEPLPGEPSDVKPPVTTYSVEGTKLSTGTYLNKATLTLQATDDTAVKKVEYRFEGKENWEEYSAPISLNGEQSQPLSFRSIDSVGNMEKAQVVTIPVAKVDVDFLCDYVKNSKWINPKLEKPILQHADQAKKYFTLAHEEFTKGNWILGTLYKANGLVSVGKIVELVSKNPDWINKDAKKDVSLILDALLAQNK</sequence>
<evidence type="ECO:0000313" key="2">
    <source>
        <dbReference type="EMBL" id="TCP70024.1"/>
    </source>
</evidence>
<dbReference type="NCBIfam" id="NF047446">
    <property type="entry name" value="barrel_OmpL47"/>
    <property type="match status" value="1"/>
</dbReference>
<accession>A0A4R2S2L3</accession>
<dbReference type="PANTHER" id="PTHR12969">
    <property type="entry name" value="NGD5/OSM-6/IFT52"/>
    <property type="match status" value="1"/>
</dbReference>
<dbReference type="Proteomes" id="UP000294746">
    <property type="component" value="Unassembled WGS sequence"/>
</dbReference>
<comment type="caution">
    <text evidence="2">The sequence shown here is derived from an EMBL/GenBank/DDBJ whole genome shotgun (WGS) entry which is preliminary data.</text>
</comment>
<reference evidence="2 3" key="1">
    <citation type="submission" date="2019-03" db="EMBL/GenBank/DDBJ databases">
        <title>Genomic Encyclopedia of Type Strains, Phase IV (KMG-IV): sequencing the most valuable type-strain genomes for metagenomic binning, comparative biology and taxonomic classification.</title>
        <authorList>
            <person name="Goeker M."/>
        </authorList>
    </citation>
    <scope>NUCLEOTIDE SEQUENCE [LARGE SCALE GENOMIC DNA]</scope>
    <source>
        <strain evidence="2 3">DSM 46831</strain>
    </source>
</reference>
<dbReference type="AlphaFoldDB" id="A0A4R2S2L3"/>